<accession>A0A6L9Y6G5</accession>
<reference evidence="2 3" key="1">
    <citation type="submission" date="2020-02" db="EMBL/GenBank/DDBJ databases">
        <title>Pelistega sp. NLN82 were isolated from wild rodents of the Hainan Island.</title>
        <authorList>
            <person name="Niu N."/>
            <person name="Zhou J."/>
        </authorList>
    </citation>
    <scope>NUCLEOTIDE SEQUENCE [LARGE SCALE GENOMIC DNA]</scope>
    <source>
        <strain evidence="2 3">NLN82</strain>
    </source>
</reference>
<dbReference type="Gene3D" id="3.30.1330.130">
    <property type="match status" value="1"/>
</dbReference>
<dbReference type="InterPro" id="IPR003814">
    <property type="entry name" value="FmdEsu_dom"/>
</dbReference>
<gene>
    <name evidence="2" type="ORF">F9B74_06350</name>
</gene>
<evidence type="ECO:0000259" key="1">
    <source>
        <dbReference type="Pfam" id="PF02663"/>
    </source>
</evidence>
<comment type="caution">
    <text evidence="2">The sequence shown here is derived from an EMBL/GenBank/DDBJ whole genome shotgun (WGS) entry which is preliminary data.</text>
</comment>
<proteinExistence type="predicted"/>
<dbReference type="Pfam" id="PF02663">
    <property type="entry name" value="FmdE"/>
    <property type="match status" value="1"/>
</dbReference>
<keyword evidence="3" id="KW-1185">Reference proteome</keyword>
<feature type="domain" description="Formylmethanofuran dehydrogenase subunit E" evidence="1">
    <location>
        <begin position="46"/>
        <end position="194"/>
    </location>
</feature>
<dbReference type="RefSeq" id="WP_163764503.1">
    <property type="nucleotide sequence ID" value="NZ_JAAGYR010000011.1"/>
</dbReference>
<dbReference type="Proteomes" id="UP000477651">
    <property type="component" value="Unassembled WGS sequence"/>
</dbReference>
<dbReference type="EMBL" id="JAAGYR010000011">
    <property type="protein sequence ID" value="NEN75943.1"/>
    <property type="molecule type" value="Genomic_DNA"/>
</dbReference>
<dbReference type="AlphaFoldDB" id="A0A6L9Y6G5"/>
<name>A0A6L9Y6G5_9BURK</name>
<sequence>MQSNQFPTFFQQAPKLVMYDGLAQFLGATPNGLLAYSYADAVRLCGHSCPTVAGAYLMTIKGLAALYDNDIPERGKIDVVIAGERDSGTAGVVASVATLLTGAATELGFGGIGMQSLFGRRNLLTFSAELPAALTLRRQDTGKTVAVHYQPHIVPFPNDMRELMPKAVSGTATETELKRFGECWQERVEAILVKEVNNPELVFVEELN</sequence>
<evidence type="ECO:0000313" key="2">
    <source>
        <dbReference type="EMBL" id="NEN75943.1"/>
    </source>
</evidence>
<organism evidence="2 3">
    <name type="scientific">Pelistega ratti</name>
    <dbReference type="NCBI Taxonomy" id="2652177"/>
    <lineage>
        <taxon>Bacteria</taxon>
        <taxon>Pseudomonadati</taxon>
        <taxon>Pseudomonadota</taxon>
        <taxon>Betaproteobacteria</taxon>
        <taxon>Burkholderiales</taxon>
        <taxon>Alcaligenaceae</taxon>
        <taxon>Pelistega</taxon>
    </lineage>
</organism>
<evidence type="ECO:0000313" key="3">
    <source>
        <dbReference type="Proteomes" id="UP000477651"/>
    </source>
</evidence>
<protein>
    <recommendedName>
        <fullName evidence="1">Formylmethanofuran dehydrogenase subunit E domain-containing protein</fullName>
    </recommendedName>
</protein>